<reference evidence="3 6" key="2">
    <citation type="submission" date="2019-04" db="EMBL/GenBank/DDBJ databases">
        <title>Isolation and culture of sulfate reducing bacteria from the cold seep of the South China Sea.</title>
        <authorList>
            <person name="Sun C."/>
            <person name="Liu R."/>
        </authorList>
    </citation>
    <scope>NUCLEOTIDE SEQUENCE [LARGE SCALE GENOMIC DNA]</scope>
    <source>
        <strain evidence="3 6">CS1</strain>
    </source>
</reference>
<keyword evidence="1" id="KW-0812">Transmembrane</keyword>
<organism evidence="4 5">
    <name type="scientific">Oceanidesulfovibrio marinus</name>
    <dbReference type="NCBI Taxonomy" id="370038"/>
    <lineage>
        <taxon>Bacteria</taxon>
        <taxon>Pseudomonadati</taxon>
        <taxon>Thermodesulfobacteriota</taxon>
        <taxon>Desulfovibrionia</taxon>
        <taxon>Desulfovibrionales</taxon>
        <taxon>Desulfovibrionaceae</taxon>
        <taxon>Oceanidesulfovibrio</taxon>
    </lineage>
</organism>
<feature type="transmembrane region" description="Helical" evidence="1">
    <location>
        <begin position="39"/>
        <end position="56"/>
    </location>
</feature>
<name>A0A6P1ZK80_9BACT</name>
<dbReference type="Pfam" id="PF04892">
    <property type="entry name" value="VanZ"/>
    <property type="match status" value="1"/>
</dbReference>
<dbReference type="Proteomes" id="UP000434052">
    <property type="component" value="Unassembled WGS sequence"/>
</dbReference>
<dbReference type="InterPro" id="IPR006976">
    <property type="entry name" value="VanZ-like"/>
</dbReference>
<evidence type="ECO:0000313" key="4">
    <source>
        <dbReference type="EMBL" id="TVM35200.1"/>
    </source>
</evidence>
<protein>
    <submittedName>
        <fullName evidence="3">VanZ family protein</fullName>
    </submittedName>
</protein>
<dbReference type="OrthoDB" id="5356065at2"/>
<sequence>MLQSQILRIGWLLSVGLVVALSLLPNASPPSSIPDSDKIAHFIAYSWLSGLAYMAWPRNRAWTRAWIALGLGIALEFCQMLVPQRSFSVFDMLANASGVAFGWWLCSRLLHKVKIGRAA</sequence>
<dbReference type="AlphaFoldDB" id="A0A6P1ZK80"/>
<feature type="transmembrane region" description="Helical" evidence="1">
    <location>
        <begin position="9"/>
        <end position="27"/>
    </location>
</feature>
<keyword evidence="6" id="KW-1185">Reference proteome</keyword>
<gene>
    <name evidence="4" type="ORF">DQK91_07350</name>
    <name evidence="3" type="ORF">E8L03_04930</name>
</gene>
<keyword evidence="1" id="KW-0472">Membrane</keyword>
<keyword evidence="1" id="KW-1133">Transmembrane helix</keyword>
<proteinExistence type="predicted"/>
<dbReference type="RefSeq" id="WP_144234760.1">
    <property type="nucleotide sequence ID" value="NZ_CP039543.1"/>
</dbReference>
<dbReference type="EMBL" id="CP039543">
    <property type="protein sequence ID" value="QJT08310.1"/>
    <property type="molecule type" value="Genomic_DNA"/>
</dbReference>
<evidence type="ECO:0000313" key="6">
    <source>
        <dbReference type="Proteomes" id="UP000503251"/>
    </source>
</evidence>
<evidence type="ECO:0000313" key="3">
    <source>
        <dbReference type="EMBL" id="QJT08310.1"/>
    </source>
</evidence>
<feature type="transmembrane region" description="Helical" evidence="1">
    <location>
        <begin position="88"/>
        <end position="106"/>
    </location>
</feature>
<evidence type="ECO:0000313" key="5">
    <source>
        <dbReference type="Proteomes" id="UP000434052"/>
    </source>
</evidence>
<feature type="domain" description="VanZ-like" evidence="2">
    <location>
        <begin position="37"/>
        <end position="107"/>
    </location>
</feature>
<evidence type="ECO:0000259" key="2">
    <source>
        <dbReference type="Pfam" id="PF04892"/>
    </source>
</evidence>
<dbReference type="EMBL" id="QMIF01000003">
    <property type="protein sequence ID" value="TVM35200.1"/>
    <property type="molecule type" value="Genomic_DNA"/>
</dbReference>
<accession>A0A6P1ZK80</accession>
<dbReference type="PANTHER" id="PTHR28008">
    <property type="entry name" value="DOMAIN PROTEIN, PUTATIVE (AFU_ORTHOLOGUE AFUA_3G10980)-RELATED"/>
    <property type="match status" value="1"/>
</dbReference>
<dbReference type="NCBIfam" id="NF037970">
    <property type="entry name" value="vanZ_1"/>
    <property type="match status" value="1"/>
</dbReference>
<dbReference type="PANTHER" id="PTHR28008:SF1">
    <property type="entry name" value="DOMAIN PROTEIN, PUTATIVE (AFU_ORTHOLOGUE AFUA_3G10980)-RELATED"/>
    <property type="match status" value="1"/>
</dbReference>
<feature type="transmembrane region" description="Helical" evidence="1">
    <location>
        <begin position="63"/>
        <end position="82"/>
    </location>
</feature>
<reference evidence="4 5" key="1">
    <citation type="submission" date="2018-06" db="EMBL/GenBank/DDBJ databases">
        <title>Complete genome of Desulfovibrio marinus P48SEP.</title>
        <authorList>
            <person name="Crispim J.S."/>
            <person name="Vidigal P.M.P."/>
            <person name="Silva L.C.F."/>
            <person name="Araujo L.C."/>
            <person name="Laguardia C.N."/>
            <person name="Dias R.S."/>
            <person name="Sousa M.P."/>
            <person name="Paula S.O."/>
            <person name="Silva C."/>
        </authorList>
    </citation>
    <scope>NUCLEOTIDE SEQUENCE [LARGE SCALE GENOMIC DNA]</scope>
    <source>
        <strain evidence="4 5">P48SEP</strain>
    </source>
</reference>
<evidence type="ECO:0000256" key="1">
    <source>
        <dbReference type="SAM" id="Phobius"/>
    </source>
</evidence>
<dbReference type="Proteomes" id="UP000503251">
    <property type="component" value="Chromosome"/>
</dbReference>